<evidence type="ECO:0000313" key="11">
    <source>
        <dbReference type="Proteomes" id="UP000199564"/>
    </source>
</evidence>
<sequence>MKKLISICLLVLTSIFSLQAQTNYYFQSEFSKAEFAKRRSQIFDQIGNNAIAVIQGASGIPGFSVFRQSNSFYYLTGIETPRAYLLLNGRNKRATLYLPHRDEAMENNQGKVLSAEDAELVKELTGVEQVKGIEFLSADLVGSGLIKPPAPILYTEFSPAEIGNDSRDEILFGLARNASDPWDGSSTREARFIQTLNSRFPQFDIKDLTPILDQMRLIKSEEEIAVIRKATQIAGLGIIEAMKSTQPGVYEYQLDAVAKYIFYLYGSQGDAYPAIIGGGTNAYMGHYFHKKDMLQDGDLVLMDYAPDYRYYTSDVTRIWPVNGKFTEEQKQLYNFIVAYRDALFRYIKPGVTSDEVLDKAAAEMKEYLKDKSFVKESHRKAVEDGLKFRGHFQHPVGMAVHDVGVVRGIPLKEGMVFTIDPMIWLHDERLYIRIEDVALVTKEGVENLSDFVPSKLEDVEATIQKKGLIDFRPPVDLSNIK</sequence>
<dbReference type="SMART" id="SM01011">
    <property type="entry name" value="AMP_N"/>
    <property type="match status" value="1"/>
</dbReference>
<accession>A0A1I5GUA6</accession>
<keyword evidence="10" id="KW-0645">Protease</keyword>
<comment type="cofactor">
    <cofactor evidence="2">
        <name>Mn(2+)</name>
        <dbReference type="ChEBI" id="CHEBI:29035"/>
    </cofactor>
</comment>
<dbReference type="Proteomes" id="UP000199564">
    <property type="component" value="Unassembled WGS sequence"/>
</dbReference>
<dbReference type="GO" id="GO:0070006">
    <property type="term" value="F:metalloaminopeptidase activity"/>
    <property type="evidence" value="ECO:0007669"/>
    <property type="project" value="InterPro"/>
</dbReference>
<dbReference type="SUPFAM" id="SSF53092">
    <property type="entry name" value="Creatinase/prolidase N-terminal domain"/>
    <property type="match status" value="1"/>
</dbReference>
<evidence type="ECO:0000256" key="6">
    <source>
        <dbReference type="ARBA" id="ARBA00022801"/>
    </source>
</evidence>
<feature type="chain" id="PRO_5011476387" description="Xaa-Pro aminopeptidase" evidence="8">
    <location>
        <begin position="21"/>
        <end position="481"/>
    </location>
</feature>
<dbReference type="SUPFAM" id="SSF55920">
    <property type="entry name" value="Creatinase/aminopeptidase"/>
    <property type="match status" value="1"/>
</dbReference>
<dbReference type="Gene3D" id="3.90.230.10">
    <property type="entry name" value="Creatinase/methionine aminopeptidase superfamily"/>
    <property type="match status" value="1"/>
</dbReference>
<keyword evidence="6" id="KW-0378">Hydrolase</keyword>
<dbReference type="Gene3D" id="3.40.350.10">
    <property type="entry name" value="Creatinase/prolidase N-terminal domain"/>
    <property type="match status" value="1"/>
</dbReference>
<dbReference type="InterPro" id="IPR007865">
    <property type="entry name" value="Aminopep_P_N"/>
</dbReference>
<feature type="domain" description="Aminopeptidase P N-terminal" evidence="9">
    <location>
        <begin position="30"/>
        <end position="163"/>
    </location>
</feature>
<keyword evidence="10" id="KW-0031">Aminopeptidase</keyword>
<gene>
    <name evidence="10" type="ORF">SAMN04488519_10666</name>
</gene>
<proteinExistence type="inferred from homology"/>
<dbReference type="STRING" id="226506.SAMN04488519_10666"/>
<dbReference type="InterPro" id="IPR029149">
    <property type="entry name" value="Creatin/AminoP/Spt16_N"/>
</dbReference>
<name>A0A1I5GUA6_9BACT</name>
<keyword evidence="8" id="KW-0732">Signal</keyword>
<evidence type="ECO:0000259" key="9">
    <source>
        <dbReference type="SMART" id="SM01011"/>
    </source>
</evidence>
<dbReference type="RefSeq" id="WP_091653879.1">
    <property type="nucleotide sequence ID" value="NZ_FOVW01000006.1"/>
</dbReference>
<evidence type="ECO:0000256" key="3">
    <source>
        <dbReference type="ARBA" id="ARBA00008766"/>
    </source>
</evidence>
<dbReference type="EC" id="3.4.11.9" evidence="4"/>
<evidence type="ECO:0000256" key="5">
    <source>
        <dbReference type="ARBA" id="ARBA00022723"/>
    </source>
</evidence>
<organism evidence="10 11">
    <name type="scientific">Algoriphagus ornithinivorans</name>
    <dbReference type="NCBI Taxonomy" id="226506"/>
    <lineage>
        <taxon>Bacteria</taxon>
        <taxon>Pseudomonadati</taxon>
        <taxon>Bacteroidota</taxon>
        <taxon>Cytophagia</taxon>
        <taxon>Cytophagales</taxon>
        <taxon>Cyclobacteriaceae</taxon>
        <taxon>Algoriphagus</taxon>
    </lineage>
</organism>
<dbReference type="InterPro" id="IPR036005">
    <property type="entry name" value="Creatinase/aminopeptidase-like"/>
</dbReference>
<dbReference type="Pfam" id="PF05195">
    <property type="entry name" value="AMP_N"/>
    <property type="match status" value="1"/>
</dbReference>
<evidence type="ECO:0000256" key="1">
    <source>
        <dbReference type="ARBA" id="ARBA00001424"/>
    </source>
</evidence>
<dbReference type="InterPro" id="IPR000994">
    <property type="entry name" value="Pept_M24"/>
</dbReference>
<comment type="similarity">
    <text evidence="3">Belongs to the peptidase M24B family.</text>
</comment>
<keyword evidence="5" id="KW-0479">Metal-binding</keyword>
<evidence type="ECO:0000256" key="2">
    <source>
        <dbReference type="ARBA" id="ARBA00001936"/>
    </source>
</evidence>
<dbReference type="Pfam" id="PF00557">
    <property type="entry name" value="Peptidase_M24"/>
    <property type="match status" value="1"/>
</dbReference>
<dbReference type="EMBL" id="FOVW01000006">
    <property type="protein sequence ID" value="SFO39473.1"/>
    <property type="molecule type" value="Genomic_DNA"/>
</dbReference>
<protein>
    <recommendedName>
        <fullName evidence="4">Xaa-Pro aminopeptidase</fullName>
        <ecNumber evidence="4">3.4.11.9</ecNumber>
    </recommendedName>
</protein>
<comment type="catalytic activity">
    <reaction evidence="1">
        <text>Release of any N-terminal amino acid, including proline, that is linked to proline, even from a dipeptide or tripeptide.</text>
        <dbReference type="EC" id="3.4.11.9"/>
    </reaction>
</comment>
<dbReference type="PANTHER" id="PTHR43226:SF4">
    <property type="entry name" value="XAA-PRO AMINOPEPTIDASE 3"/>
    <property type="match status" value="1"/>
</dbReference>
<dbReference type="PANTHER" id="PTHR43226">
    <property type="entry name" value="XAA-PRO AMINOPEPTIDASE 3"/>
    <property type="match status" value="1"/>
</dbReference>
<feature type="signal peptide" evidence="8">
    <location>
        <begin position="1"/>
        <end position="20"/>
    </location>
</feature>
<dbReference type="GO" id="GO:0006508">
    <property type="term" value="P:proteolysis"/>
    <property type="evidence" value="ECO:0007669"/>
    <property type="project" value="TreeGrafter"/>
</dbReference>
<dbReference type="AlphaFoldDB" id="A0A1I5GUA6"/>
<keyword evidence="11" id="KW-1185">Reference proteome</keyword>
<reference evidence="11" key="1">
    <citation type="submission" date="2016-10" db="EMBL/GenBank/DDBJ databases">
        <authorList>
            <person name="Varghese N."/>
            <person name="Submissions S."/>
        </authorList>
    </citation>
    <scope>NUCLEOTIDE SEQUENCE [LARGE SCALE GENOMIC DNA]</scope>
    <source>
        <strain evidence="11">DSM 15282</strain>
    </source>
</reference>
<evidence type="ECO:0000256" key="7">
    <source>
        <dbReference type="ARBA" id="ARBA00023211"/>
    </source>
</evidence>
<keyword evidence="7" id="KW-0464">Manganese</keyword>
<dbReference type="GO" id="GO:0030145">
    <property type="term" value="F:manganese ion binding"/>
    <property type="evidence" value="ECO:0007669"/>
    <property type="project" value="InterPro"/>
</dbReference>
<evidence type="ECO:0000256" key="4">
    <source>
        <dbReference type="ARBA" id="ARBA00012574"/>
    </source>
</evidence>
<evidence type="ECO:0000256" key="8">
    <source>
        <dbReference type="SAM" id="SignalP"/>
    </source>
</evidence>
<evidence type="ECO:0000313" key="10">
    <source>
        <dbReference type="EMBL" id="SFO39473.1"/>
    </source>
</evidence>
<dbReference type="InterPro" id="IPR052433">
    <property type="entry name" value="X-Pro_dipept-like"/>
</dbReference>